<dbReference type="Proteomes" id="UP000612746">
    <property type="component" value="Unassembled WGS sequence"/>
</dbReference>
<comment type="caution">
    <text evidence="1">The sequence shown here is derived from an EMBL/GenBank/DDBJ whole genome shotgun (WGS) entry which is preliminary data.</text>
</comment>
<organism evidence="1 2">
    <name type="scientific">Umbelopsis vinacea</name>
    <dbReference type="NCBI Taxonomy" id="44442"/>
    <lineage>
        <taxon>Eukaryota</taxon>
        <taxon>Fungi</taxon>
        <taxon>Fungi incertae sedis</taxon>
        <taxon>Mucoromycota</taxon>
        <taxon>Mucoromycotina</taxon>
        <taxon>Umbelopsidomycetes</taxon>
        <taxon>Umbelopsidales</taxon>
        <taxon>Umbelopsidaceae</taxon>
        <taxon>Umbelopsis</taxon>
    </lineage>
</organism>
<gene>
    <name evidence="1" type="ORF">INT44_009365</name>
</gene>
<dbReference type="AlphaFoldDB" id="A0A8H7Q2Y7"/>
<name>A0A8H7Q2Y7_9FUNG</name>
<proteinExistence type="predicted"/>
<evidence type="ECO:0000313" key="1">
    <source>
        <dbReference type="EMBL" id="KAG2184350.1"/>
    </source>
</evidence>
<reference evidence="1" key="1">
    <citation type="submission" date="2020-12" db="EMBL/GenBank/DDBJ databases">
        <title>Metabolic potential, ecology and presence of endohyphal bacteria is reflected in genomic diversity of Mucoromycotina.</title>
        <authorList>
            <person name="Muszewska A."/>
            <person name="Okrasinska A."/>
            <person name="Steczkiewicz K."/>
            <person name="Drgas O."/>
            <person name="Orlowska M."/>
            <person name="Perlinska-Lenart U."/>
            <person name="Aleksandrzak-Piekarczyk T."/>
            <person name="Szatraj K."/>
            <person name="Zielenkiewicz U."/>
            <person name="Pilsyk S."/>
            <person name="Malc E."/>
            <person name="Mieczkowski P."/>
            <person name="Kruszewska J.S."/>
            <person name="Biernat P."/>
            <person name="Pawlowska J."/>
        </authorList>
    </citation>
    <scope>NUCLEOTIDE SEQUENCE</scope>
    <source>
        <strain evidence="1">WA0000051536</strain>
    </source>
</reference>
<keyword evidence="2" id="KW-1185">Reference proteome</keyword>
<accession>A0A8H7Q2Y7</accession>
<sequence length="110" mass="11676">MAACPTGAPAIICPVIIPGMEIRPRIDMPLMVGSMAVRTDSMAIGFAASHRHAPAVALIQLETIIPTVGMNFVGFQNGVSFNPILVPAMEMAIVLTPTETKTERNFSDPV</sequence>
<evidence type="ECO:0000313" key="2">
    <source>
        <dbReference type="Proteomes" id="UP000612746"/>
    </source>
</evidence>
<protein>
    <submittedName>
        <fullName evidence="1">Uncharacterized protein</fullName>
    </submittedName>
</protein>
<dbReference type="EMBL" id="JAEPRA010000006">
    <property type="protein sequence ID" value="KAG2184350.1"/>
    <property type="molecule type" value="Genomic_DNA"/>
</dbReference>